<evidence type="ECO:0000256" key="1">
    <source>
        <dbReference type="ARBA" id="ARBA00022529"/>
    </source>
</evidence>
<dbReference type="EMBL" id="LR797224">
    <property type="protein sequence ID" value="CAB4195032.1"/>
    <property type="molecule type" value="Genomic_DNA"/>
</dbReference>
<dbReference type="InterPro" id="IPR036505">
    <property type="entry name" value="Amidase/PGRP_sf"/>
</dbReference>
<dbReference type="Gene3D" id="3.40.80.10">
    <property type="entry name" value="Peptidoglycan recognition protein-like"/>
    <property type="match status" value="1"/>
</dbReference>
<proteinExistence type="predicted"/>
<gene>
    <name evidence="5" type="ORF">UFOVP1279_16</name>
</gene>
<dbReference type="CDD" id="cd06583">
    <property type="entry name" value="PGRP"/>
    <property type="match status" value="1"/>
</dbReference>
<keyword evidence="2" id="KW-0081">Bacteriolytic enzyme</keyword>
<protein>
    <submittedName>
        <fullName evidence="5">N-acetylmuramoyl-L-alanine amidase domain</fullName>
    </submittedName>
</protein>
<accession>A0A6J5RGB1</accession>
<name>A0A6J5RGB1_9CAUD</name>
<evidence type="ECO:0000259" key="4">
    <source>
        <dbReference type="Pfam" id="PF01510"/>
    </source>
</evidence>
<organism evidence="5">
    <name type="scientific">uncultured Caudovirales phage</name>
    <dbReference type="NCBI Taxonomy" id="2100421"/>
    <lineage>
        <taxon>Viruses</taxon>
        <taxon>Duplodnaviria</taxon>
        <taxon>Heunggongvirae</taxon>
        <taxon>Uroviricota</taxon>
        <taxon>Caudoviricetes</taxon>
        <taxon>Peduoviridae</taxon>
        <taxon>Maltschvirus</taxon>
        <taxon>Maltschvirus maltsch</taxon>
    </lineage>
</organism>
<sequence>MRVSGVPFDQGKHPQGALIPTAVVMHRTYGTLNGDGFKSAYSIGKNGRSGLGIGFHFLVGKNEGQWVQFYDTTVKSAHAKGANSWAIGIEFDGVNEGPLTDWQVRAGAAICRAISEAHGIPLTYWDGPRQRVTGYLGHASVPTSTHTDRLTREDWDRIVALAQVAVPVQPEPQPDGSGVDLAAIAAGIAEASKQVIKQGSKGDAVKWAQALLNNKLENTNLSVDGNFGPASAAATRIFQRNVKRFFRLNDSQMKVDGIIGPTTWFWLTR</sequence>
<feature type="domain" description="Peptidoglycan binding-like" evidence="3">
    <location>
        <begin position="202"/>
        <end position="264"/>
    </location>
</feature>
<dbReference type="InterPro" id="IPR036365">
    <property type="entry name" value="PGBD-like_sf"/>
</dbReference>
<reference evidence="5" key="1">
    <citation type="submission" date="2020-05" db="EMBL/GenBank/DDBJ databases">
        <authorList>
            <person name="Chiriac C."/>
            <person name="Salcher M."/>
            <person name="Ghai R."/>
            <person name="Kavagutti S V."/>
        </authorList>
    </citation>
    <scope>NUCLEOTIDE SEQUENCE</scope>
</reference>
<dbReference type="Pfam" id="PF01510">
    <property type="entry name" value="Amidase_2"/>
    <property type="match status" value="1"/>
</dbReference>
<dbReference type="GO" id="GO:0042742">
    <property type="term" value="P:defense response to bacterium"/>
    <property type="evidence" value="ECO:0007669"/>
    <property type="project" value="UniProtKB-KW"/>
</dbReference>
<evidence type="ECO:0000256" key="2">
    <source>
        <dbReference type="ARBA" id="ARBA00022638"/>
    </source>
</evidence>
<dbReference type="GO" id="GO:0001897">
    <property type="term" value="P:symbiont-mediated cytolysis of host cell"/>
    <property type="evidence" value="ECO:0007669"/>
    <property type="project" value="UniProtKB-ARBA"/>
</dbReference>
<evidence type="ECO:0000259" key="3">
    <source>
        <dbReference type="Pfam" id="PF01471"/>
    </source>
</evidence>
<feature type="domain" description="N-acetylmuramoyl-L-alanine amidase" evidence="4">
    <location>
        <begin position="20"/>
        <end position="148"/>
    </location>
</feature>
<dbReference type="Gene3D" id="1.10.101.10">
    <property type="entry name" value="PGBD-like superfamily/PGBD"/>
    <property type="match status" value="1"/>
</dbReference>
<dbReference type="Pfam" id="PF01471">
    <property type="entry name" value="PG_binding_1"/>
    <property type="match status" value="1"/>
</dbReference>
<dbReference type="InterPro" id="IPR036366">
    <property type="entry name" value="PGBDSf"/>
</dbReference>
<dbReference type="GO" id="GO:0009253">
    <property type="term" value="P:peptidoglycan catabolic process"/>
    <property type="evidence" value="ECO:0007669"/>
    <property type="project" value="InterPro"/>
</dbReference>
<dbReference type="GO" id="GO:0008745">
    <property type="term" value="F:N-acetylmuramoyl-L-alanine amidase activity"/>
    <property type="evidence" value="ECO:0007669"/>
    <property type="project" value="InterPro"/>
</dbReference>
<dbReference type="InterPro" id="IPR002502">
    <property type="entry name" value="Amidase_domain"/>
</dbReference>
<dbReference type="SUPFAM" id="SSF55846">
    <property type="entry name" value="N-acetylmuramoyl-L-alanine amidase-like"/>
    <property type="match status" value="1"/>
</dbReference>
<dbReference type="SUPFAM" id="SSF47090">
    <property type="entry name" value="PGBD-like"/>
    <property type="match status" value="1"/>
</dbReference>
<keyword evidence="1" id="KW-0929">Antimicrobial</keyword>
<dbReference type="InterPro" id="IPR002477">
    <property type="entry name" value="Peptidoglycan-bd-like"/>
</dbReference>
<evidence type="ECO:0000313" key="5">
    <source>
        <dbReference type="EMBL" id="CAB4195032.1"/>
    </source>
</evidence>